<dbReference type="GO" id="GO:0003677">
    <property type="term" value="F:DNA binding"/>
    <property type="evidence" value="ECO:0007669"/>
    <property type="project" value="UniProtKB-KW"/>
</dbReference>
<reference evidence="6" key="1">
    <citation type="submission" date="2012-01" db="EMBL/GenBank/DDBJ databases">
        <title>The Genome Sequence of Oreochromis niloticus (Nile Tilapia).</title>
        <authorList>
            <consortium name="Broad Institute Genome Assembly Team"/>
            <consortium name="Broad Institute Sequencing Platform"/>
            <person name="Di Palma F."/>
            <person name="Johnson J."/>
            <person name="Lander E.S."/>
            <person name="Lindblad-Toh K."/>
        </authorList>
    </citation>
    <scope>NUCLEOTIDE SEQUENCE [LARGE SCALE GENOMIC DNA]</scope>
</reference>
<keyword evidence="3" id="KW-0804">Transcription</keyword>
<dbReference type="GO" id="GO:0005634">
    <property type="term" value="C:nucleus"/>
    <property type="evidence" value="ECO:0007669"/>
    <property type="project" value="TreeGrafter"/>
</dbReference>
<dbReference type="GO" id="GO:0006357">
    <property type="term" value="P:regulation of transcription by RNA polymerase II"/>
    <property type="evidence" value="ECO:0007669"/>
    <property type="project" value="TreeGrafter"/>
</dbReference>
<name>A0A669DN87_ORENI</name>
<dbReference type="Ensembl" id="ENSONIT00000088561.1">
    <property type="protein sequence ID" value="ENSONIP00000060295.1"/>
    <property type="gene ID" value="ENSONIG00000018331.2"/>
</dbReference>
<protein>
    <submittedName>
        <fullName evidence="5">Uncharacterized protein</fullName>
    </submittedName>
</protein>
<sequence length="76" mass="8750">RVRARSRSPSCFRSGQCTIDRYSIRKELDSWPHKLIQCVGFESILEGLFGSALVEDLKLFKGKCLYETIISIIWVV</sequence>
<evidence type="ECO:0000256" key="1">
    <source>
        <dbReference type="ARBA" id="ARBA00023015"/>
    </source>
</evidence>
<keyword evidence="1" id="KW-0805">Transcription regulation</keyword>
<organism evidence="5 6">
    <name type="scientific">Oreochromis niloticus</name>
    <name type="common">Nile tilapia</name>
    <name type="synonym">Tilapia nilotica</name>
    <dbReference type="NCBI Taxonomy" id="8128"/>
    <lineage>
        <taxon>Eukaryota</taxon>
        <taxon>Metazoa</taxon>
        <taxon>Chordata</taxon>
        <taxon>Craniata</taxon>
        <taxon>Vertebrata</taxon>
        <taxon>Euteleostomi</taxon>
        <taxon>Actinopterygii</taxon>
        <taxon>Neopterygii</taxon>
        <taxon>Teleostei</taxon>
        <taxon>Neoteleostei</taxon>
        <taxon>Acanthomorphata</taxon>
        <taxon>Ovalentaria</taxon>
        <taxon>Cichlomorphae</taxon>
        <taxon>Cichliformes</taxon>
        <taxon>Cichlidae</taxon>
        <taxon>African cichlids</taxon>
        <taxon>Pseudocrenilabrinae</taxon>
        <taxon>Oreochromini</taxon>
        <taxon>Oreochromis</taxon>
    </lineage>
</organism>
<reference evidence="5" key="3">
    <citation type="submission" date="2025-09" db="UniProtKB">
        <authorList>
            <consortium name="Ensembl"/>
        </authorList>
    </citation>
    <scope>IDENTIFICATION</scope>
</reference>
<keyword evidence="4" id="KW-0539">Nucleus</keyword>
<dbReference type="GeneTree" id="ENSGT00940000162611"/>
<accession>A0A669DN87</accession>
<evidence type="ECO:0000256" key="4">
    <source>
        <dbReference type="ARBA" id="ARBA00023242"/>
    </source>
</evidence>
<dbReference type="PANTHER" id="PTHR21545">
    <property type="entry name" value="TRANSCRIPTION FACTOR MLR1/2"/>
    <property type="match status" value="1"/>
</dbReference>
<reference evidence="5" key="2">
    <citation type="submission" date="2025-08" db="UniProtKB">
        <authorList>
            <consortium name="Ensembl"/>
        </authorList>
    </citation>
    <scope>IDENTIFICATION</scope>
</reference>
<evidence type="ECO:0000256" key="2">
    <source>
        <dbReference type="ARBA" id="ARBA00023125"/>
    </source>
</evidence>
<keyword evidence="6" id="KW-1185">Reference proteome</keyword>
<evidence type="ECO:0000313" key="5">
    <source>
        <dbReference type="Ensembl" id="ENSONIP00000060295.1"/>
    </source>
</evidence>
<proteinExistence type="predicted"/>
<evidence type="ECO:0000256" key="3">
    <source>
        <dbReference type="ARBA" id="ARBA00023163"/>
    </source>
</evidence>
<dbReference type="AlphaFoldDB" id="A0A669DN87"/>
<gene>
    <name evidence="5" type="primary">wu:fc17b08</name>
</gene>
<dbReference type="Proteomes" id="UP000005207">
    <property type="component" value="Linkage group LG13"/>
</dbReference>
<evidence type="ECO:0000313" key="6">
    <source>
        <dbReference type="Proteomes" id="UP000005207"/>
    </source>
</evidence>
<keyword evidence="2" id="KW-0238">DNA-binding</keyword>
<dbReference type="PANTHER" id="PTHR21545:SF14">
    <property type="entry name" value="LIGAND-DEPENDENT COREPRESSOR"/>
    <property type="match status" value="1"/>
</dbReference>